<dbReference type="AlphaFoldDB" id="X1TJ33"/>
<proteinExistence type="predicted"/>
<name>X1TJ33_9ZZZZ</name>
<dbReference type="EMBL" id="BARW01015150">
    <property type="protein sequence ID" value="GAI91381.1"/>
    <property type="molecule type" value="Genomic_DNA"/>
</dbReference>
<evidence type="ECO:0000313" key="1">
    <source>
        <dbReference type="EMBL" id="GAI91381.1"/>
    </source>
</evidence>
<organism evidence="1">
    <name type="scientific">marine sediment metagenome</name>
    <dbReference type="NCBI Taxonomy" id="412755"/>
    <lineage>
        <taxon>unclassified sequences</taxon>
        <taxon>metagenomes</taxon>
        <taxon>ecological metagenomes</taxon>
    </lineage>
</organism>
<sequence>MKSNNGNDMGAMDDRELRKAMDNSIQGIAFNPDVAVKRRRDY</sequence>
<comment type="caution">
    <text evidence="1">The sequence shown here is derived from an EMBL/GenBank/DDBJ whole genome shotgun (WGS) entry which is preliminary data.</text>
</comment>
<reference evidence="1" key="1">
    <citation type="journal article" date="2014" name="Front. Microbiol.">
        <title>High frequency of phylogenetically diverse reductive dehalogenase-homologous genes in deep subseafloor sedimentary metagenomes.</title>
        <authorList>
            <person name="Kawai M."/>
            <person name="Futagami T."/>
            <person name="Toyoda A."/>
            <person name="Takaki Y."/>
            <person name="Nishi S."/>
            <person name="Hori S."/>
            <person name="Arai W."/>
            <person name="Tsubouchi T."/>
            <person name="Morono Y."/>
            <person name="Uchiyama I."/>
            <person name="Ito T."/>
            <person name="Fujiyama A."/>
            <person name="Inagaki F."/>
            <person name="Takami H."/>
        </authorList>
    </citation>
    <scope>NUCLEOTIDE SEQUENCE</scope>
    <source>
        <strain evidence="1">Expedition CK06-06</strain>
    </source>
</reference>
<protein>
    <submittedName>
        <fullName evidence="1">Uncharacterized protein</fullName>
    </submittedName>
</protein>
<accession>X1TJ33</accession>
<gene>
    <name evidence="1" type="ORF">S12H4_26662</name>
</gene>